<keyword evidence="2" id="KW-1185">Reference proteome</keyword>
<evidence type="ECO:0000313" key="1">
    <source>
        <dbReference type="EMBL" id="RNI26619.1"/>
    </source>
</evidence>
<evidence type="ECO:0000313" key="2">
    <source>
        <dbReference type="Proteomes" id="UP000272117"/>
    </source>
</evidence>
<dbReference type="AlphaFoldDB" id="A0A3M9MM95"/>
<reference evidence="1 2" key="1">
    <citation type="submission" date="2018-11" db="EMBL/GenBank/DDBJ databases">
        <title>Rufibacter latericius sp. nov., isolated from water in Baiyang Lake.</title>
        <authorList>
            <person name="Yang Y."/>
        </authorList>
    </citation>
    <scope>NUCLEOTIDE SEQUENCE [LARGE SCALE GENOMIC DNA]</scope>
    <source>
        <strain evidence="1 2">R-22-1c-1</strain>
    </source>
</reference>
<accession>A0A3M9MM95</accession>
<name>A0A3M9MM95_9BACT</name>
<sequence>MIPVTQDIFINDPQGRVGNCLQACVASICEMELQDVPHFAAMPDHSWFETMCNWLHDRGYGFEDFDTVNDSTDYMLVIGPSPRGVSHAVVYKDGELAHDPHPSRSGILEVKWCASIYKRKENTMKAEGLRLGQTVYHEQLYSGREAMKIVGLRETEVELLGDYSGGTHNVSQKDWMPIEGVLLTKKM</sequence>
<proteinExistence type="predicted"/>
<dbReference type="EMBL" id="RJJD01000006">
    <property type="protein sequence ID" value="RNI26619.1"/>
    <property type="molecule type" value="Genomic_DNA"/>
</dbReference>
<dbReference type="Proteomes" id="UP000272117">
    <property type="component" value="Unassembled WGS sequence"/>
</dbReference>
<gene>
    <name evidence="1" type="ORF">EFB08_11415</name>
</gene>
<comment type="caution">
    <text evidence="1">The sequence shown here is derived from an EMBL/GenBank/DDBJ whole genome shotgun (WGS) entry which is preliminary data.</text>
</comment>
<dbReference type="OrthoDB" id="1495490at2"/>
<organism evidence="1 2">
    <name type="scientific">Rufibacter latericius</name>
    <dbReference type="NCBI Taxonomy" id="2487040"/>
    <lineage>
        <taxon>Bacteria</taxon>
        <taxon>Pseudomonadati</taxon>
        <taxon>Bacteroidota</taxon>
        <taxon>Cytophagia</taxon>
        <taxon>Cytophagales</taxon>
        <taxon>Hymenobacteraceae</taxon>
        <taxon>Rufibacter</taxon>
    </lineage>
</organism>
<protein>
    <submittedName>
        <fullName evidence="1">Uncharacterized protein</fullName>
    </submittedName>
</protein>